<dbReference type="InterPro" id="IPR008949">
    <property type="entry name" value="Isoprenoid_synthase_dom_sf"/>
</dbReference>
<keyword evidence="3 6" id="KW-0812">Transmembrane</keyword>
<dbReference type="GO" id="GO:0016020">
    <property type="term" value="C:membrane"/>
    <property type="evidence" value="ECO:0007669"/>
    <property type="project" value="UniProtKB-SubCell"/>
</dbReference>
<dbReference type="Proteomes" id="UP000516380">
    <property type="component" value="Chromosome"/>
</dbReference>
<evidence type="ECO:0000256" key="2">
    <source>
        <dbReference type="ARBA" id="ARBA00010631"/>
    </source>
</evidence>
<dbReference type="AlphaFoldDB" id="A0A7G1IEI8"/>
<feature type="transmembrane region" description="Helical" evidence="6">
    <location>
        <begin position="626"/>
        <end position="645"/>
    </location>
</feature>
<feature type="transmembrane region" description="Helical" evidence="6">
    <location>
        <begin position="858"/>
        <end position="880"/>
    </location>
</feature>
<evidence type="ECO:0000259" key="7">
    <source>
        <dbReference type="Pfam" id="PF00487"/>
    </source>
</evidence>
<dbReference type="SUPFAM" id="SSF48576">
    <property type="entry name" value="Terpenoid synthases"/>
    <property type="match status" value="1"/>
</dbReference>
<dbReference type="Gene3D" id="1.20.120.1630">
    <property type="match status" value="1"/>
</dbReference>
<gene>
    <name evidence="8" type="ORF">NIIDMKKI_44260</name>
</gene>
<feature type="transmembrane region" description="Helical" evidence="6">
    <location>
        <begin position="900"/>
        <end position="923"/>
    </location>
</feature>
<evidence type="ECO:0000256" key="5">
    <source>
        <dbReference type="ARBA" id="ARBA00023136"/>
    </source>
</evidence>
<proteinExistence type="inferred from homology"/>
<dbReference type="Pfam" id="PF00487">
    <property type="entry name" value="FA_desaturase"/>
    <property type="match status" value="1"/>
</dbReference>
<comment type="subcellular location">
    <subcellularLocation>
        <location evidence="1">Membrane</location>
        <topology evidence="1">Multi-pass membrane protein</topology>
    </subcellularLocation>
</comment>
<dbReference type="InterPro" id="IPR033580">
    <property type="entry name" value="Nurim-like"/>
</dbReference>
<dbReference type="GO" id="GO:0006629">
    <property type="term" value="P:lipid metabolic process"/>
    <property type="evidence" value="ECO:0007669"/>
    <property type="project" value="InterPro"/>
</dbReference>
<evidence type="ECO:0000256" key="4">
    <source>
        <dbReference type="ARBA" id="ARBA00022989"/>
    </source>
</evidence>
<evidence type="ECO:0000256" key="6">
    <source>
        <dbReference type="SAM" id="Phobius"/>
    </source>
</evidence>
<evidence type="ECO:0000313" key="9">
    <source>
        <dbReference type="Proteomes" id="UP000516380"/>
    </source>
</evidence>
<organism evidence="8 9">
    <name type="scientific">Mycobacterium kansasii</name>
    <dbReference type="NCBI Taxonomy" id="1768"/>
    <lineage>
        <taxon>Bacteria</taxon>
        <taxon>Bacillati</taxon>
        <taxon>Actinomycetota</taxon>
        <taxon>Actinomycetes</taxon>
        <taxon>Mycobacteriales</taxon>
        <taxon>Mycobacteriaceae</taxon>
        <taxon>Mycobacterium</taxon>
    </lineage>
</organism>
<dbReference type="EMBL" id="AP023343">
    <property type="protein sequence ID" value="BCI89220.1"/>
    <property type="molecule type" value="Genomic_DNA"/>
</dbReference>
<keyword evidence="4 6" id="KW-1133">Transmembrane helix</keyword>
<feature type="transmembrane region" description="Helical" evidence="6">
    <location>
        <begin position="783"/>
        <end position="809"/>
    </location>
</feature>
<feature type="domain" description="Fatty acid desaturase" evidence="7">
    <location>
        <begin position="562"/>
        <end position="713"/>
    </location>
</feature>
<feature type="transmembrane region" description="Helical" evidence="6">
    <location>
        <begin position="602"/>
        <end position="620"/>
    </location>
</feature>
<comment type="similarity">
    <text evidence="2">Belongs to the nurim family.</text>
</comment>
<accession>A0A7G1IEI8</accession>
<evidence type="ECO:0000256" key="3">
    <source>
        <dbReference type="ARBA" id="ARBA00022692"/>
    </source>
</evidence>
<reference evidence="8 9" key="1">
    <citation type="submission" date="2020-07" db="EMBL/GenBank/DDBJ databases">
        <title>Mycobacterium kansasii (former subtype) with zoonotic potential isolated from diseased indoor pet cat, Japan.</title>
        <authorList>
            <person name="Fukano H."/>
            <person name="Terazono T."/>
            <person name="Hoshino Y."/>
        </authorList>
    </citation>
    <scope>NUCLEOTIDE SEQUENCE [LARGE SCALE GENOMIC DNA]</scope>
    <source>
        <strain evidence="8 9">Kuro-I</strain>
    </source>
</reference>
<name>A0A7G1IEI8_MYCKA</name>
<evidence type="ECO:0000256" key="1">
    <source>
        <dbReference type="ARBA" id="ARBA00004141"/>
    </source>
</evidence>
<protein>
    <recommendedName>
        <fullName evidence="7">Fatty acid desaturase domain-containing protein</fullName>
    </recommendedName>
</protein>
<dbReference type="Gene3D" id="1.10.600.10">
    <property type="entry name" value="Farnesyl Diphosphate Synthase"/>
    <property type="match status" value="1"/>
</dbReference>
<feature type="transmembrane region" description="Helical" evidence="6">
    <location>
        <begin position="815"/>
        <end position="837"/>
    </location>
</feature>
<evidence type="ECO:0000313" key="8">
    <source>
        <dbReference type="EMBL" id="BCI89220.1"/>
    </source>
</evidence>
<keyword evidence="9" id="KW-1185">Reference proteome</keyword>
<dbReference type="PANTHER" id="PTHR31040">
    <property type="entry name" value="NURIM"/>
    <property type="match status" value="1"/>
</dbReference>
<dbReference type="InterPro" id="IPR005804">
    <property type="entry name" value="FA_desaturase_dom"/>
</dbReference>
<dbReference type="PANTHER" id="PTHR31040:SF1">
    <property type="entry name" value="NURIM"/>
    <property type="match status" value="1"/>
</dbReference>
<sequence length="1057" mass="115242">MSGVRIGGLAYGLRQLRSAPDLTAMRAAQSPDRLARLALVPAARNLGIAIGLLPAHLRAESTAALLACRVLDAYEDLMDPQLAGNAVLLAANYLRATAGTPPPPLRAVPLRDSEAVDLILATRIRDVRAMVSALPCDGQQRVGQLLVDIGQVMARNIEYPLPRATYSEGVLGRVALYACSLLTEGACTAADLGELAGCIGIAAQLANDLRDGELALHGAGDHAELQHAVMLRLLVPALGSFALLAHVGPRIPSRGARTATAYMTITTTAFLCAAVGAPAPYRRSLRLAAAVLAARSPARWATMVARVRECADAAIHRLLDASPELSTGPDRAADVLRLGDRGARSLAIGPLTVDLAFALVDALPEGPLTAELPGNQKRRMMIADHLAFGALERLRPNDTDAMFALATQFQLTALDVANQGDTDDHRFTCPQHRKARCVRRTAALQPPSAQARASGQCRSTSAYCMLDRAAGIRPVGTGCHQMVSGGAADHHAWAAELFDHHRHPAHAHSSAVVRVATGQPRAGPAVLHACRADCRRHVRSACRQPPPLQRRARRRHVNRGTRARVARRLVLDAVQLCRQKHTTRTVFAANPSPSRRKRRDQFVFDFTLITTLIWITFLTTDPLRFTLFYWIPFLITQATSGYFAWLTHGPARVFEDDPSKSLNTVGNWLNFFIFNQGYHSVHHRYPGIHWTQIPDKFDFMLQVEPDVIVPYWMTLTSCWRLFVPGGFLDASHGRQWKAKLEKRLEQGTVRALPAVVRMGLITRGLTRSQIAGTLSDPRRLVPFVVALSAYAFAGITVPLFLLFAGGWWLPKTVDAGAHLSAGPSLLIDVLLLALFAAQHSGMARPSVKAFVTRWMPTALERSLYVFMTSLAVWVLCLGWQPLPGHIWSAGGIGSAVLDAGFWSGVALVYVATLLLNHFHLLGVSQAYRRYVARVSDATCDRLQVHGPYRLVRHPLMTGLLICFWSASTFTAGHLLWATGLTGYILLGTYLEERDLVARFGTAYRSYAARVPAFIPSLLRGSTRARITTSRVVMPLPSAIRFLIARSVRNAPATAVKP</sequence>
<keyword evidence="5 6" id="KW-0472">Membrane</keyword>